<reference evidence="2" key="1">
    <citation type="journal article" date="2019" name="Int. J. Syst. Evol. Microbiol.">
        <title>The Global Catalogue of Microorganisms (GCM) 10K type strain sequencing project: providing services to taxonomists for standard genome sequencing and annotation.</title>
        <authorList>
            <consortium name="The Broad Institute Genomics Platform"/>
            <consortium name="The Broad Institute Genome Sequencing Center for Infectious Disease"/>
            <person name="Wu L."/>
            <person name="Ma J."/>
        </authorList>
    </citation>
    <scope>NUCLEOTIDE SEQUENCE [LARGE SCALE GENOMIC DNA]</scope>
    <source>
        <strain evidence="2">KCTC 32465</strain>
    </source>
</reference>
<keyword evidence="2" id="KW-1185">Reference proteome</keyword>
<gene>
    <name evidence="1" type="ORF">GCM10008927_06170</name>
</gene>
<name>A0ABQ3CUQ5_9RHOB</name>
<evidence type="ECO:0000313" key="1">
    <source>
        <dbReference type="EMBL" id="GHA44163.1"/>
    </source>
</evidence>
<dbReference type="EMBL" id="BMZF01000001">
    <property type="protein sequence ID" value="GHA44163.1"/>
    <property type="molecule type" value="Genomic_DNA"/>
</dbReference>
<proteinExistence type="predicted"/>
<sequence length="56" mass="6106">MRSDLVQPRESQVISSRLQTKSASLLGGQTANELLSVIEKVSDAPDLSKMTDLLFT</sequence>
<protein>
    <submittedName>
        <fullName evidence="1">Uncharacterized protein</fullName>
    </submittedName>
</protein>
<dbReference type="Proteomes" id="UP000634455">
    <property type="component" value="Unassembled WGS sequence"/>
</dbReference>
<comment type="caution">
    <text evidence="1">The sequence shown here is derived from an EMBL/GenBank/DDBJ whole genome shotgun (WGS) entry which is preliminary data.</text>
</comment>
<accession>A0ABQ3CUQ5</accession>
<evidence type="ECO:0000313" key="2">
    <source>
        <dbReference type="Proteomes" id="UP000634455"/>
    </source>
</evidence>
<organism evidence="1 2">
    <name type="scientific">Paramylibacter ulvae</name>
    <dbReference type="NCBI Taxonomy" id="1651968"/>
    <lineage>
        <taxon>Bacteria</taxon>
        <taxon>Pseudomonadati</taxon>
        <taxon>Pseudomonadota</taxon>
        <taxon>Alphaproteobacteria</taxon>
        <taxon>Rhodobacterales</taxon>
        <taxon>Paracoccaceae</taxon>
        <taxon>Paramylibacter</taxon>
    </lineage>
</organism>